<evidence type="ECO:0000259" key="4">
    <source>
        <dbReference type="PROSITE" id="PS50600"/>
    </source>
</evidence>
<name>A0A4V4HC56_DENBC</name>
<dbReference type="PROSITE" id="PS50600">
    <property type="entry name" value="ULP_PROTEASE"/>
    <property type="match status" value="1"/>
</dbReference>
<evidence type="ECO:0000256" key="1">
    <source>
        <dbReference type="ARBA" id="ARBA00005234"/>
    </source>
</evidence>
<dbReference type="Gene3D" id="3.40.395.10">
    <property type="entry name" value="Adenoviral Proteinase, Chain A"/>
    <property type="match status" value="1"/>
</dbReference>
<gene>
    <name evidence="5" type="ORF">K435DRAFT_808634</name>
</gene>
<dbReference type="GO" id="GO:0008234">
    <property type="term" value="F:cysteine-type peptidase activity"/>
    <property type="evidence" value="ECO:0007669"/>
    <property type="project" value="InterPro"/>
</dbReference>
<dbReference type="InterPro" id="IPR038765">
    <property type="entry name" value="Papain-like_cys_pep_sf"/>
</dbReference>
<dbReference type="GO" id="GO:0006508">
    <property type="term" value="P:proteolysis"/>
    <property type="evidence" value="ECO:0007669"/>
    <property type="project" value="UniProtKB-KW"/>
</dbReference>
<dbReference type="Proteomes" id="UP000297245">
    <property type="component" value="Unassembled WGS sequence"/>
</dbReference>
<reference evidence="5 6" key="1">
    <citation type="journal article" date="2019" name="Nat. Ecol. Evol.">
        <title>Megaphylogeny resolves global patterns of mushroom evolution.</title>
        <authorList>
            <person name="Varga T."/>
            <person name="Krizsan K."/>
            <person name="Foldi C."/>
            <person name="Dima B."/>
            <person name="Sanchez-Garcia M."/>
            <person name="Sanchez-Ramirez S."/>
            <person name="Szollosi G.J."/>
            <person name="Szarkandi J.G."/>
            <person name="Papp V."/>
            <person name="Albert L."/>
            <person name="Andreopoulos W."/>
            <person name="Angelini C."/>
            <person name="Antonin V."/>
            <person name="Barry K.W."/>
            <person name="Bougher N.L."/>
            <person name="Buchanan P."/>
            <person name="Buyck B."/>
            <person name="Bense V."/>
            <person name="Catcheside P."/>
            <person name="Chovatia M."/>
            <person name="Cooper J."/>
            <person name="Damon W."/>
            <person name="Desjardin D."/>
            <person name="Finy P."/>
            <person name="Geml J."/>
            <person name="Haridas S."/>
            <person name="Hughes K."/>
            <person name="Justo A."/>
            <person name="Karasinski D."/>
            <person name="Kautmanova I."/>
            <person name="Kiss B."/>
            <person name="Kocsube S."/>
            <person name="Kotiranta H."/>
            <person name="LaButti K.M."/>
            <person name="Lechner B.E."/>
            <person name="Liimatainen K."/>
            <person name="Lipzen A."/>
            <person name="Lukacs Z."/>
            <person name="Mihaltcheva S."/>
            <person name="Morgado L.N."/>
            <person name="Niskanen T."/>
            <person name="Noordeloos M.E."/>
            <person name="Ohm R.A."/>
            <person name="Ortiz-Santana B."/>
            <person name="Ovrebo C."/>
            <person name="Racz N."/>
            <person name="Riley R."/>
            <person name="Savchenko A."/>
            <person name="Shiryaev A."/>
            <person name="Soop K."/>
            <person name="Spirin V."/>
            <person name="Szebenyi C."/>
            <person name="Tomsovsky M."/>
            <person name="Tulloss R.E."/>
            <person name="Uehling J."/>
            <person name="Grigoriev I.V."/>
            <person name="Vagvolgyi C."/>
            <person name="Papp T."/>
            <person name="Martin F.M."/>
            <person name="Miettinen O."/>
            <person name="Hibbett D.S."/>
            <person name="Nagy L.G."/>
        </authorList>
    </citation>
    <scope>NUCLEOTIDE SEQUENCE [LARGE SCALE GENOMIC DNA]</scope>
    <source>
        <strain evidence="5 6">CBS 962.96</strain>
    </source>
</reference>
<dbReference type="OrthoDB" id="2979847at2759"/>
<dbReference type="Pfam" id="PF02902">
    <property type="entry name" value="Peptidase_C48"/>
    <property type="match status" value="1"/>
</dbReference>
<protein>
    <recommendedName>
        <fullName evidence="4">Ubiquitin-like protease family profile domain-containing protein</fullName>
    </recommendedName>
</protein>
<comment type="similarity">
    <text evidence="1">Belongs to the peptidase C48 family.</text>
</comment>
<evidence type="ECO:0000256" key="3">
    <source>
        <dbReference type="ARBA" id="ARBA00022801"/>
    </source>
</evidence>
<feature type="domain" description="Ubiquitin-like protease family profile" evidence="4">
    <location>
        <begin position="120"/>
        <end position="319"/>
    </location>
</feature>
<dbReference type="EMBL" id="ML179765">
    <property type="protein sequence ID" value="THU81985.1"/>
    <property type="molecule type" value="Genomic_DNA"/>
</dbReference>
<keyword evidence="6" id="KW-1185">Reference proteome</keyword>
<evidence type="ECO:0000313" key="5">
    <source>
        <dbReference type="EMBL" id="THU81985.1"/>
    </source>
</evidence>
<keyword evidence="2" id="KW-0645">Protease</keyword>
<proteinExistence type="inferred from homology"/>
<keyword evidence="3" id="KW-0378">Hydrolase</keyword>
<dbReference type="SUPFAM" id="SSF54001">
    <property type="entry name" value="Cysteine proteinases"/>
    <property type="match status" value="1"/>
</dbReference>
<evidence type="ECO:0000313" key="6">
    <source>
        <dbReference type="Proteomes" id="UP000297245"/>
    </source>
</evidence>
<sequence length="344" mass="39514">MSLHTQQPIPHENYFSTLTSPTAIKELIPKLKKLPIPNPATVHSLQTYSRTAWKNGNKSVVYAHLPTEPTLFPLWVISWWSVLLTHLQKVDKPWRKNLAWIHNARTTQSNHDLHEDAHLVFLELGSVSFKAPKEGFTDHRPIHTLWRLLGNNWMDSTVIDSMLEVLKHTIMSEDPTSKFIVQQTDLLAKLVDVFGQAEASEEQYERHRWLQVIGQDVFQNGKTLATIVHLGKLPALKEETEGMDHWVPLVINGEKSVFLYGDSLCGQKDPVMPPKLRHVLTSWRHMHTSTEFSTAVLPTTQQNDNFSCGPFAFNTVEAYIRPFDIELLRPAQAARLRLQMQLMW</sequence>
<dbReference type="AlphaFoldDB" id="A0A4V4HC56"/>
<accession>A0A4V4HC56</accession>
<organism evidence="5 6">
    <name type="scientific">Dendrothele bispora (strain CBS 962.96)</name>
    <dbReference type="NCBI Taxonomy" id="1314807"/>
    <lineage>
        <taxon>Eukaryota</taxon>
        <taxon>Fungi</taxon>
        <taxon>Dikarya</taxon>
        <taxon>Basidiomycota</taxon>
        <taxon>Agaricomycotina</taxon>
        <taxon>Agaricomycetes</taxon>
        <taxon>Agaricomycetidae</taxon>
        <taxon>Agaricales</taxon>
        <taxon>Agaricales incertae sedis</taxon>
        <taxon>Dendrothele</taxon>
    </lineage>
</organism>
<evidence type="ECO:0000256" key="2">
    <source>
        <dbReference type="ARBA" id="ARBA00022670"/>
    </source>
</evidence>
<dbReference type="GO" id="GO:0019783">
    <property type="term" value="F:ubiquitin-like protein peptidase activity"/>
    <property type="evidence" value="ECO:0007669"/>
    <property type="project" value="UniProtKB-ARBA"/>
</dbReference>
<dbReference type="InterPro" id="IPR003653">
    <property type="entry name" value="Peptidase_C48_C"/>
</dbReference>